<dbReference type="PANTHER" id="PTHR33619:SF3">
    <property type="entry name" value="POLYSACCHARIDE EXPORT PROTEIN GFCE-RELATED"/>
    <property type="match status" value="1"/>
</dbReference>
<keyword evidence="9" id="KW-0406">Ion transport</keyword>
<feature type="signal peptide" evidence="16">
    <location>
        <begin position="1"/>
        <end position="23"/>
    </location>
</feature>
<evidence type="ECO:0000313" key="20">
    <source>
        <dbReference type="EMBL" id="CEN54218.1"/>
    </source>
</evidence>
<accession>A0A0B7I1S2</accession>
<dbReference type="PROSITE" id="PS51257">
    <property type="entry name" value="PROKAR_LIPOPROTEIN"/>
    <property type="match status" value="1"/>
</dbReference>
<protein>
    <submittedName>
        <fullName evidence="19">Periplasmic protein involved in polysaccharide export</fullName>
    </submittedName>
</protein>
<evidence type="ECO:0000256" key="9">
    <source>
        <dbReference type="ARBA" id="ARBA00023065"/>
    </source>
</evidence>
<proteinExistence type="inferred from homology"/>
<evidence type="ECO:0000256" key="8">
    <source>
        <dbReference type="ARBA" id="ARBA00023047"/>
    </source>
</evidence>
<dbReference type="Gene3D" id="3.30.1950.10">
    <property type="entry name" value="wza like domain"/>
    <property type="match status" value="1"/>
</dbReference>
<evidence type="ECO:0000256" key="4">
    <source>
        <dbReference type="ARBA" id="ARBA00022452"/>
    </source>
</evidence>
<evidence type="ECO:0000256" key="10">
    <source>
        <dbReference type="ARBA" id="ARBA00023114"/>
    </source>
</evidence>
<comment type="similarity">
    <text evidence="2">Belongs to the BexD/CtrA/VexA family.</text>
</comment>
<keyword evidence="8" id="KW-0625">Polysaccharide transport</keyword>
<evidence type="ECO:0000256" key="3">
    <source>
        <dbReference type="ARBA" id="ARBA00022448"/>
    </source>
</evidence>
<dbReference type="Pfam" id="PF22461">
    <property type="entry name" value="SLBB_2"/>
    <property type="match status" value="1"/>
</dbReference>
<evidence type="ECO:0000259" key="17">
    <source>
        <dbReference type="Pfam" id="PF02563"/>
    </source>
</evidence>
<dbReference type="GO" id="GO:0015159">
    <property type="term" value="F:polysaccharide transmembrane transporter activity"/>
    <property type="evidence" value="ECO:0007669"/>
    <property type="project" value="InterPro"/>
</dbReference>
<evidence type="ECO:0000256" key="6">
    <source>
        <dbReference type="ARBA" id="ARBA00022692"/>
    </source>
</evidence>
<dbReference type="PANTHER" id="PTHR33619">
    <property type="entry name" value="POLYSACCHARIDE EXPORT PROTEIN GFCE-RELATED"/>
    <property type="match status" value="1"/>
</dbReference>
<evidence type="ECO:0000256" key="2">
    <source>
        <dbReference type="ARBA" id="ARBA00009450"/>
    </source>
</evidence>
<keyword evidence="3" id="KW-0813">Transport</keyword>
<keyword evidence="10" id="KW-0626">Porin</keyword>
<keyword evidence="4" id="KW-1134">Transmembrane beta strand</keyword>
<keyword evidence="15" id="KW-1133">Transmembrane helix</keyword>
<dbReference type="InterPro" id="IPR054765">
    <property type="entry name" value="SLBB_dom"/>
</dbReference>
<evidence type="ECO:0000256" key="7">
    <source>
        <dbReference type="ARBA" id="ARBA00022729"/>
    </source>
</evidence>
<feature type="domain" description="Polysaccharide export protein N-terminal" evidence="17">
    <location>
        <begin position="41"/>
        <end position="133"/>
    </location>
</feature>
<reference evidence="21 22" key="1">
    <citation type="submission" date="2015-01" db="EMBL/GenBank/DDBJ databases">
        <authorList>
            <person name="MANFREDI Pablo"/>
        </authorList>
    </citation>
    <scope>NUCLEOTIDE SEQUENCE [LARGE SCALE GENOMIC DNA]</scope>
    <source>
        <strain evidence="19 22">CcD38</strain>
        <strain evidence="20 21">CcD93</strain>
    </source>
</reference>
<keyword evidence="14" id="KW-0449">Lipoprotein</keyword>
<evidence type="ECO:0000256" key="15">
    <source>
        <dbReference type="SAM" id="Phobius"/>
    </source>
</evidence>
<dbReference type="EMBL" id="CDOI01000101">
    <property type="protein sequence ID" value="CEN44679.1"/>
    <property type="molecule type" value="Genomic_DNA"/>
</dbReference>
<keyword evidence="5" id="KW-0762">Sugar transport</keyword>
<dbReference type="Proteomes" id="UP000045051">
    <property type="component" value="Unassembled WGS sequence"/>
</dbReference>
<keyword evidence="13" id="KW-0998">Cell outer membrane</keyword>
<dbReference type="AlphaFoldDB" id="A0A0B7I1S2"/>
<name>A0A0B7I1S2_9FLAO</name>
<organism evidence="19 22">
    <name type="scientific">Capnocytophaga canis</name>
    <dbReference type="NCBI Taxonomy" id="1848903"/>
    <lineage>
        <taxon>Bacteria</taxon>
        <taxon>Pseudomonadati</taxon>
        <taxon>Bacteroidota</taxon>
        <taxon>Flavobacteriia</taxon>
        <taxon>Flavobacteriales</taxon>
        <taxon>Flavobacteriaceae</taxon>
        <taxon>Capnocytophaga</taxon>
    </lineage>
</organism>
<keyword evidence="11 15" id="KW-0472">Membrane</keyword>
<keyword evidence="22" id="KW-1185">Reference proteome</keyword>
<gene>
    <name evidence="19" type="ORF">CCAND38_190038</name>
    <name evidence="20" type="ORF">CCAND93_760020</name>
</gene>
<dbReference type="InterPro" id="IPR049712">
    <property type="entry name" value="Poly_export"/>
</dbReference>
<evidence type="ECO:0000313" key="22">
    <source>
        <dbReference type="Proteomes" id="UP000045051"/>
    </source>
</evidence>
<dbReference type="GO" id="GO:0006811">
    <property type="term" value="P:monoatomic ion transport"/>
    <property type="evidence" value="ECO:0007669"/>
    <property type="project" value="UniProtKB-KW"/>
</dbReference>
<dbReference type="GO" id="GO:0046930">
    <property type="term" value="C:pore complex"/>
    <property type="evidence" value="ECO:0007669"/>
    <property type="project" value="UniProtKB-KW"/>
</dbReference>
<evidence type="ECO:0000256" key="16">
    <source>
        <dbReference type="SAM" id="SignalP"/>
    </source>
</evidence>
<dbReference type="InterPro" id="IPR003715">
    <property type="entry name" value="Poly_export_N"/>
</dbReference>
<dbReference type="STRING" id="1848903.CCAND38_190038"/>
<evidence type="ECO:0000256" key="14">
    <source>
        <dbReference type="ARBA" id="ARBA00023288"/>
    </source>
</evidence>
<keyword evidence="6 15" id="KW-0812">Transmembrane</keyword>
<evidence type="ECO:0000256" key="11">
    <source>
        <dbReference type="ARBA" id="ARBA00023136"/>
    </source>
</evidence>
<dbReference type="Proteomes" id="UP000038200">
    <property type="component" value="Unassembled WGS sequence"/>
</dbReference>
<feature type="chain" id="PRO_5007763033" evidence="16">
    <location>
        <begin position="24"/>
        <end position="252"/>
    </location>
</feature>
<sequence length="252" mass="28213">MKMKKISVIICLVSILFSCTSRKNVAYFSDIENNKTEILKSYEIRLQPDDLLKIIINSQTEELLSDFNKTQNTGVAAVGSSPLQTYLIDKDGYITYPVIGNIKLGGLTRNEAIDVLTKAVRTFIKDATVNLRIANFKVTVQGEVRKPGTFTIESERITLLQALSMAEDMTIYGKRSHVIIIREQDGQRTFNVVDMSSSEFMNSDFYYLAQNDVVYVEPNKTRINSSVLGLDTSTILSAISVTITVIALLLKF</sequence>
<dbReference type="GO" id="GO:0015288">
    <property type="term" value="F:porin activity"/>
    <property type="evidence" value="ECO:0007669"/>
    <property type="project" value="UniProtKB-KW"/>
</dbReference>
<evidence type="ECO:0000256" key="1">
    <source>
        <dbReference type="ARBA" id="ARBA00004571"/>
    </source>
</evidence>
<comment type="subcellular location">
    <subcellularLocation>
        <location evidence="1">Cell outer membrane</location>
        <topology evidence="1">Multi-pass membrane protein</topology>
    </subcellularLocation>
</comment>
<evidence type="ECO:0000259" key="18">
    <source>
        <dbReference type="Pfam" id="PF22461"/>
    </source>
</evidence>
<evidence type="ECO:0000313" key="19">
    <source>
        <dbReference type="EMBL" id="CEN44679.1"/>
    </source>
</evidence>
<evidence type="ECO:0000256" key="5">
    <source>
        <dbReference type="ARBA" id="ARBA00022597"/>
    </source>
</evidence>
<dbReference type="GO" id="GO:0009279">
    <property type="term" value="C:cell outer membrane"/>
    <property type="evidence" value="ECO:0007669"/>
    <property type="project" value="UniProtKB-SubCell"/>
</dbReference>
<keyword evidence="12" id="KW-0564">Palmitate</keyword>
<dbReference type="Pfam" id="PF02563">
    <property type="entry name" value="Poly_export"/>
    <property type="match status" value="1"/>
</dbReference>
<evidence type="ECO:0000313" key="21">
    <source>
        <dbReference type="Proteomes" id="UP000038200"/>
    </source>
</evidence>
<evidence type="ECO:0000256" key="13">
    <source>
        <dbReference type="ARBA" id="ARBA00023237"/>
    </source>
</evidence>
<dbReference type="EMBL" id="CDOL01000268">
    <property type="protein sequence ID" value="CEN54218.1"/>
    <property type="molecule type" value="Genomic_DNA"/>
</dbReference>
<feature type="transmembrane region" description="Helical" evidence="15">
    <location>
        <begin position="227"/>
        <end position="250"/>
    </location>
</feature>
<keyword evidence="7 16" id="KW-0732">Signal</keyword>
<feature type="domain" description="SLBB" evidence="18">
    <location>
        <begin position="137"/>
        <end position="216"/>
    </location>
</feature>
<dbReference type="Gene3D" id="3.10.560.10">
    <property type="entry name" value="Outer membrane lipoprotein wza domain like"/>
    <property type="match status" value="1"/>
</dbReference>
<evidence type="ECO:0000256" key="12">
    <source>
        <dbReference type="ARBA" id="ARBA00023139"/>
    </source>
</evidence>